<dbReference type="Proteomes" id="UP000198415">
    <property type="component" value="Unassembled WGS sequence"/>
</dbReference>
<evidence type="ECO:0000256" key="1">
    <source>
        <dbReference type="SAM" id="MobiDB-lite"/>
    </source>
</evidence>
<organism evidence="3 4">
    <name type="scientific">Actinoplanes regularis</name>
    <dbReference type="NCBI Taxonomy" id="52697"/>
    <lineage>
        <taxon>Bacteria</taxon>
        <taxon>Bacillati</taxon>
        <taxon>Actinomycetota</taxon>
        <taxon>Actinomycetes</taxon>
        <taxon>Micromonosporales</taxon>
        <taxon>Micromonosporaceae</taxon>
        <taxon>Actinoplanes</taxon>
    </lineage>
</organism>
<feature type="transmembrane region" description="Helical" evidence="2">
    <location>
        <begin position="24"/>
        <end position="44"/>
    </location>
</feature>
<dbReference type="AlphaFoldDB" id="A0A238WL65"/>
<gene>
    <name evidence="3" type="ORF">SAMN06264365_102659</name>
</gene>
<name>A0A238WL65_9ACTN</name>
<evidence type="ECO:0000313" key="3">
    <source>
        <dbReference type="EMBL" id="SNR47282.1"/>
    </source>
</evidence>
<accession>A0A238WL65</accession>
<feature type="region of interest" description="Disordered" evidence="1">
    <location>
        <begin position="63"/>
        <end position="82"/>
    </location>
</feature>
<keyword evidence="2" id="KW-0812">Transmembrane</keyword>
<keyword evidence="2" id="KW-0472">Membrane</keyword>
<dbReference type="EMBL" id="FZNR01000002">
    <property type="protein sequence ID" value="SNR47282.1"/>
    <property type="molecule type" value="Genomic_DNA"/>
</dbReference>
<keyword evidence="4" id="KW-1185">Reference proteome</keyword>
<sequence>MDGAVDVANRMVEALFGPEGDIPWWAWLGPIILLLAKLMYPVVFPETAAAEAESDRRLAEFCRERDGKGKAKKSKKGKKGKR</sequence>
<evidence type="ECO:0000313" key="4">
    <source>
        <dbReference type="Proteomes" id="UP000198415"/>
    </source>
</evidence>
<dbReference type="RefSeq" id="WP_203833051.1">
    <property type="nucleotide sequence ID" value="NZ_BOMU01000022.1"/>
</dbReference>
<protein>
    <submittedName>
        <fullName evidence="3">Uncharacterized protein</fullName>
    </submittedName>
</protein>
<proteinExistence type="predicted"/>
<evidence type="ECO:0000256" key="2">
    <source>
        <dbReference type="SAM" id="Phobius"/>
    </source>
</evidence>
<feature type="compositionally biased region" description="Basic residues" evidence="1">
    <location>
        <begin position="70"/>
        <end position="82"/>
    </location>
</feature>
<reference evidence="3 4" key="1">
    <citation type="submission" date="2017-06" db="EMBL/GenBank/DDBJ databases">
        <authorList>
            <person name="Kim H.J."/>
            <person name="Triplett B.A."/>
        </authorList>
    </citation>
    <scope>NUCLEOTIDE SEQUENCE [LARGE SCALE GENOMIC DNA]</scope>
    <source>
        <strain evidence="3 4">DSM 43151</strain>
    </source>
</reference>
<keyword evidence="2" id="KW-1133">Transmembrane helix</keyword>